<organism evidence="3 4">
    <name type="scientific">Pendulispora brunnea</name>
    <dbReference type="NCBI Taxonomy" id="2905690"/>
    <lineage>
        <taxon>Bacteria</taxon>
        <taxon>Pseudomonadati</taxon>
        <taxon>Myxococcota</taxon>
        <taxon>Myxococcia</taxon>
        <taxon>Myxococcales</taxon>
        <taxon>Sorangiineae</taxon>
        <taxon>Pendulisporaceae</taxon>
        <taxon>Pendulispora</taxon>
    </lineage>
</organism>
<proteinExistence type="predicted"/>
<accession>A0ABZ2JY26</accession>
<dbReference type="EMBL" id="CP089982">
    <property type="protein sequence ID" value="WXA91346.1"/>
    <property type="molecule type" value="Genomic_DNA"/>
</dbReference>
<gene>
    <name evidence="3" type="ORF">LZC95_33435</name>
</gene>
<dbReference type="Proteomes" id="UP001379533">
    <property type="component" value="Chromosome"/>
</dbReference>
<evidence type="ECO:0000313" key="3">
    <source>
        <dbReference type="EMBL" id="WXA91346.1"/>
    </source>
</evidence>
<evidence type="ECO:0000259" key="2">
    <source>
        <dbReference type="Pfam" id="PF13400"/>
    </source>
</evidence>
<dbReference type="Pfam" id="PF13400">
    <property type="entry name" value="Tad"/>
    <property type="match status" value="1"/>
</dbReference>
<reference evidence="3 4" key="1">
    <citation type="submission" date="2021-12" db="EMBL/GenBank/DDBJ databases">
        <title>Discovery of the Pendulisporaceae a myxobacterial family with distinct sporulation behavior and unique specialized metabolism.</title>
        <authorList>
            <person name="Garcia R."/>
            <person name="Popoff A."/>
            <person name="Bader C.D."/>
            <person name="Loehr J."/>
            <person name="Walesch S."/>
            <person name="Walt C."/>
            <person name="Boldt J."/>
            <person name="Bunk B."/>
            <person name="Haeckl F.J.F.P.J."/>
            <person name="Gunesch A.P."/>
            <person name="Birkelbach J."/>
            <person name="Nuebel U."/>
            <person name="Pietschmann T."/>
            <person name="Bach T."/>
            <person name="Mueller R."/>
        </authorList>
    </citation>
    <scope>NUCLEOTIDE SEQUENCE [LARGE SCALE GENOMIC DNA]</scope>
    <source>
        <strain evidence="3 4">MSr12523</strain>
    </source>
</reference>
<name>A0ABZ2JY26_9BACT</name>
<dbReference type="InterPro" id="IPR018705">
    <property type="entry name" value="DUF2134_membrane"/>
</dbReference>
<protein>
    <submittedName>
        <fullName evidence="3">Pilus assembly protein TadG-related protein</fullName>
    </submittedName>
</protein>
<feature type="domain" description="DUF2134" evidence="1">
    <location>
        <begin position="58"/>
        <end position="140"/>
    </location>
</feature>
<sequence>MTALVLVAVLGAFIALAIDVGHLWLVRSELQNAADSAALAGVRDLNGIATQYPFALSAARTYGNANDANGTYANIDPADVVLGRWDMTNRTFTPALLPSYAVNAVRVTARRTAASGNAVDMYFAQLLGIGAQNVTAEAIAVGGGPSATCGFVVALPSCSIFDSLGNLNCGASLTFNSNGNNAAFTLLSLTVPNTPDLECALFCTLNSLLHVQLPLYSCSCSNNGCTPTSAKTQIAISNGNNLSGTMVQLILSALALAPSGIDVDLPVFDVPICPAGNLSNVQTVAGYVRTRITGATMAPKKSITMSVQCSSNTNDSRPAQNFYGMKSTAVYLAR</sequence>
<feature type="domain" description="Putative Flp pilus-assembly TadG-like N-terminal" evidence="2">
    <location>
        <begin position="1"/>
        <end position="44"/>
    </location>
</feature>
<dbReference type="Pfam" id="PF09977">
    <property type="entry name" value="Tad_C"/>
    <property type="match status" value="1"/>
</dbReference>
<evidence type="ECO:0000259" key="1">
    <source>
        <dbReference type="Pfam" id="PF09977"/>
    </source>
</evidence>
<dbReference type="InterPro" id="IPR028087">
    <property type="entry name" value="Tad_N"/>
</dbReference>
<keyword evidence="4" id="KW-1185">Reference proteome</keyword>
<evidence type="ECO:0000313" key="4">
    <source>
        <dbReference type="Proteomes" id="UP001379533"/>
    </source>
</evidence>